<evidence type="ECO:0000256" key="4">
    <source>
        <dbReference type="ARBA" id="ARBA00049872"/>
    </source>
</evidence>
<dbReference type="UniPathway" id="UPA00060"/>
<dbReference type="InterPro" id="IPR012727">
    <property type="entry name" value="Gly_oxidase_ThiO"/>
</dbReference>
<dbReference type="GO" id="GO:0009228">
    <property type="term" value="P:thiamine biosynthetic process"/>
    <property type="evidence" value="ECO:0007669"/>
    <property type="project" value="UniProtKB-KW"/>
</dbReference>
<dbReference type="EC" id="1.4.3.19" evidence="5"/>
<proteinExistence type="predicted"/>
<dbReference type="GO" id="GO:0043799">
    <property type="term" value="F:glycine oxidase activity"/>
    <property type="evidence" value="ECO:0007669"/>
    <property type="project" value="UniProtKB-EC"/>
</dbReference>
<reference evidence="7 8" key="1">
    <citation type="journal article" date="2016" name="Front. Microbiol.">
        <title>High-Level Heat Resistance of Spores of Bacillus amyloliquefaciens and Bacillus licheniformis Results from the Presence of a spoVA Operon in a Tn1546 Transposon.</title>
        <authorList>
            <person name="Berendsen E.M."/>
            <person name="Koning R.A."/>
            <person name="Boekhorst J."/>
            <person name="de Jong A."/>
            <person name="Kuipers O.P."/>
            <person name="Wells-Bennik M.H."/>
        </authorList>
    </citation>
    <scope>NUCLEOTIDE SEQUENCE [LARGE SCALE GENOMIC DNA]</scope>
    <source>
        <strain evidence="7 8">B4121</strain>
    </source>
</reference>
<dbReference type="GO" id="GO:0005737">
    <property type="term" value="C:cytoplasm"/>
    <property type="evidence" value="ECO:0007669"/>
    <property type="project" value="TreeGrafter"/>
</dbReference>
<dbReference type="SUPFAM" id="SSF51905">
    <property type="entry name" value="FAD/NAD(P)-binding domain"/>
    <property type="match status" value="1"/>
</dbReference>
<organism evidence="7 8">
    <name type="scientific">Bacillus paralicheniformis</name>
    <dbReference type="NCBI Taxonomy" id="1648923"/>
    <lineage>
        <taxon>Bacteria</taxon>
        <taxon>Bacillati</taxon>
        <taxon>Bacillota</taxon>
        <taxon>Bacilli</taxon>
        <taxon>Bacillales</taxon>
        <taxon>Bacillaceae</taxon>
        <taxon>Bacillus</taxon>
    </lineage>
</organism>
<dbReference type="NCBIfam" id="TIGR02352">
    <property type="entry name" value="thiamin_ThiO"/>
    <property type="match status" value="1"/>
</dbReference>
<dbReference type="GO" id="GO:0050660">
    <property type="term" value="F:flavin adenine dinucleotide binding"/>
    <property type="evidence" value="ECO:0007669"/>
    <property type="project" value="InterPro"/>
</dbReference>
<keyword evidence="2" id="KW-0784">Thiamine biosynthesis</keyword>
<dbReference type="PANTHER" id="PTHR13847">
    <property type="entry name" value="SARCOSINE DEHYDROGENASE-RELATED"/>
    <property type="match status" value="1"/>
</dbReference>
<dbReference type="Gene3D" id="3.30.9.10">
    <property type="entry name" value="D-Amino Acid Oxidase, subunit A, domain 2"/>
    <property type="match status" value="1"/>
</dbReference>
<sequence length="378" mass="41223">MPVSRREIHMRKRYDTIVIGGGIIGTSIAYHLAKAGKKTAVFESGEVGKKATSAAAGMLGAHAECDKPGTFFEFARASQKAYQRLTGELKDLSGIDIRKHDGGILKLAFSESDREHLMQMAALDSVEWLEAAEVYELEPHAGKGILGANFIRDDIHVEPAAVCRAFARGARILGAEVFEFTPVLSIESEAGAVRVTAASCTAEAEHVVIASGVWSGAFFKQIGIDKSFYPVKGECLSVWNDGIPLTRTLYHDHCYIVPRHSGKLVVGATMKPGDWNEQPELGGIEELIRKAKSMLPDIESMNIDQCWAGLRPETGDGNPYIGRHPENDRILFAAGHFRNGILLAPATGEMIADMILGNPVKTEWAEAFKAERKEAVHR</sequence>
<name>A0A7Z0WYL0_9BACI</name>
<dbReference type="AlphaFoldDB" id="A0A7Z0WYL0"/>
<dbReference type="InterPro" id="IPR036188">
    <property type="entry name" value="FAD/NAD-bd_sf"/>
</dbReference>
<dbReference type="InterPro" id="IPR006076">
    <property type="entry name" value="FAD-dep_OxRdtase"/>
</dbReference>
<comment type="pathway">
    <text evidence="1">Cofactor biosynthesis; thiamine diphosphate biosynthesis.</text>
</comment>
<gene>
    <name evidence="7" type="ORF">B4121_2019</name>
</gene>
<evidence type="ECO:0000313" key="7">
    <source>
        <dbReference type="EMBL" id="OLF94392.1"/>
    </source>
</evidence>
<evidence type="ECO:0000256" key="5">
    <source>
        <dbReference type="ARBA" id="ARBA00050018"/>
    </source>
</evidence>
<feature type="domain" description="FAD dependent oxidoreductase" evidence="6">
    <location>
        <begin position="15"/>
        <end position="354"/>
    </location>
</feature>
<comment type="catalytic activity">
    <reaction evidence="4">
        <text>glycine + O2 + H2O = glyoxylate + H2O2 + NH4(+)</text>
        <dbReference type="Rhea" id="RHEA:11532"/>
        <dbReference type="ChEBI" id="CHEBI:15377"/>
        <dbReference type="ChEBI" id="CHEBI:15379"/>
        <dbReference type="ChEBI" id="CHEBI:16240"/>
        <dbReference type="ChEBI" id="CHEBI:28938"/>
        <dbReference type="ChEBI" id="CHEBI:36655"/>
        <dbReference type="ChEBI" id="CHEBI:57305"/>
        <dbReference type="EC" id="1.4.3.19"/>
    </reaction>
</comment>
<accession>A0A7Z0WYL0</accession>
<keyword evidence="3" id="KW-0560">Oxidoreductase</keyword>
<dbReference type="GO" id="GO:0009229">
    <property type="term" value="P:thiamine diphosphate biosynthetic process"/>
    <property type="evidence" value="ECO:0007669"/>
    <property type="project" value="UniProtKB-UniPathway"/>
</dbReference>
<dbReference type="PANTHER" id="PTHR13847:SF289">
    <property type="entry name" value="GLYCINE OXIDASE"/>
    <property type="match status" value="1"/>
</dbReference>
<protein>
    <recommendedName>
        <fullName evidence="5">glycine oxidase</fullName>
        <ecNumber evidence="5">1.4.3.19</ecNumber>
    </recommendedName>
</protein>
<dbReference type="Gene3D" id="3.50.50.60">
    <property type="entry name" value="FAD/NAD(P)-binding domain"/>
    <property type="match status" value="1"/>
</dbReference>
<dbReference type="EMBL" id="LKPO01000012">
    <property type="protein sequence ID" value="OLF94392.1"/>
    <property type="molecule type" value="Genomic_DNA"/>
</dbReference>
<evidence type="ECO:0000259" key="6">
    <source>
        <dbReference type="Pfam" id="PF01266"/>
    </source>
</evidence>
<evidence type="ECO:0000256" key="3">
    <source>
        <dbReference type="ARBA" id="ARBA00023002"/>
    </source>
</evidence>
<evidence type="ECO:0000313" key="8">
    <source>
        <dbReference type="Proteomes" id="UP000185604"/>
    </source>
</evidence>
<comment type="caution">
    <text evidence="7">The sequence shown here is derived from an EMBL/GenBank/DDBJ whole genome shotgun (WGS) entry which is preliminary data.</text>
</comment>
<dbReference type="SUPFAM" id="SSF54373">
    <property type="entry name" value="FAD-linked reductases, C-terminal domain"/>
    <property type="match status" value="1"/>
</dbReference>
<dbReference type="Proteomes" id="UP000185604">
    <property type="component" value="Unassembled WGS sequence"/>
</dbReference>
<dbReference type="Pfam" id="PF01266">
    <property type="entry name" value="DAO"/>
    <property type="match status" value="1"/>
</dbReference>
<evidence type="ECO:0000256" key="1">
    <source>
        <dbReference type="ARBA" id="ARBA00004948"/>
    </source>
</evidence>
<evidence type="ECO:0000256" key="2">
    <source>
        <dbReference type="ARBA" id="ARBA00022977"/>
    </source>
</evidence>